<dbReference type="InterPro" id="IPR000591">
    <property type="entry name" value="DEP_dom"/>
</dbReference>
<evidence type="ECO:0008006" key="6">
    <source>
        <dbReference type="Google" id="ProtNLM"/>
    </source>
</evidence>
<feature type="domain" description="DEP" evidence="3">
    <location>
        <begin position="286"/>
        <end position="370"/>
    </location>
</feature>
<dbReference type="PROSITE" id="PS50186">
    <property type="entry name" value="DEP"/>
    <property type="match status" value="1"/>
</dbReference>
<dbReference type="InterPro" id="IPR036390">
    <property type="entry name" value="WH_DNA-bd_sf"/>
</dbReference>
<organism evidence="4 5">
    <name type="scientific">Huiozyma naganishii (strain ATCC MYA-139 / BCRC 22969 / CBS 8797 / KCTC 17520 / NBRC 10181 / NCYC 3082 / Yp74L-3)</name>
    <name type="common">Yeast</name>
    <name type="synonym">Kazachstania naganishii</name>
    <dbReference type="NCBI Taxonomy" id="1071383"/>
    <lineage>
        <taxon>Eukaryota</taxon>
        <taxon>Fungi</taxon>
        <taxon>Dikarya</taxon>
        <taxon>Ascomycota</taxon>
        <taxon>Saccharomycotina</taxon>
        <taxon>Saccharomycetes</taxon>
        <taxon>Saccharomycetales</taxon>
        <taxon>Saccharomycetaceae</taxon>
        <taxon>Huiozyma</taxon>
    </lineage>
</organism>
<sequence length="692" mass="78384">MSNTRIQSQTMHEISSDSLRRTPNGLLFTEDLKCVYSVFLICMNLKQDTFPQKPSFFAIHKPHPFSFLVSDALAKMQKLEISASKNTICLDVSYHIKEGLGRRLIAAFMDAKLLHSPTDRTRSEPKEKVLLQPTPKGVAILTRYAKDIGLKKIPDIMLSSLNSMELFAFERSSITDSLIHSDKLLHILLVKLLGKAPNFWTPINENDRLPPLSKLLECNTDIFTFENNNSYLYKEKDVSGTPDSLETSWLDQISSKDLSDEERISPLSHKYFTNPDSDSHIQYYASDTGIRLFRSKQFIEPKLVAEYTFTSKVLWQWLLDCTDILYPKEAIALAALFLKAGLIIPIFAKPSCNKKGKFVVSRSAFFILSKLGWDLVQWNNDARPKQLLSDGLGNDRQSNSSKETSLEDYSLESVESEKLGESSGGHNSNKSTNPECLKKFLKLDEILADPGLRYLFRNHLEKEFCAENLDVYIEIKKFLKRMTVLKKCLDSKSIKNVPSKRPSNSIAVTMDAALGKQADECLEMASHIYSTYIMVGAPYQLNIEHGFRESITEIILHPRSPLKESLTELSQIKHDSNMHLLVSIDTLPSPPKRAYIPSKSNDGNLSRVKKPNSLILQDTRPPFDSITIGKTYPKLEVSNMNNDSGVLSTLKNLYSLYESVANQMYRLMQTNSLQKFNNSLQSENSSLFTVLP</sequence>
<dbReference type="Gene3D" id="1.10.167.10">
    <property type="entry name" value="Regulator of G-protein Signalling 4, domain 2"/>
    <property type="match status" value="1"/>
</dbReference>
<dbReference type="Pfam" id="PF00615">
    <property type="entry name" value="RGS"/>
    <property type="match status" value="1"/>
</dbReference>
<feature type="domain" description="RGS" evidence="2">
    <location>
        <begin position="442"/>
        <end position="571"/>
    </location>
</feature>
<dbReference type="SMART" id="SM00049">
    <property type="entry name" value="DEP"/>
    <property type="match status" value="2"/>
</dbReference>
<dbReference type="PANTHER" id="PTHR10845:SF192">
    <property type="entry name" value="DOUBLE HIT, ISOFORM B"/>
    <property type="match status" value="1"/>
</dbReference>
<reference evidence="4 5" key="1">
    <citation type="journal article" date="2011" name="Proc. Natl. Acad. Sci. U.S.A.">
        <title>Evolutionary erosion of yeast sex chromosomes by mating-type switching accidents.</title>
        <authorList>
            <person name="Gordon J.L."/>
            <person name="Armisen D."/>
            <person name="Proux-Wera E."/>
            <person name="Oheigeartaigh S.S."/>
            <person name="Byrne K.P."/>
            <person name="Wolfe K.H."/>
        </authorList>
    </citation>
    <scope>NUCLEOTIDE SEQUENCE [LARGE SCALE GENOMIC DNA]</scope>
    <source>
        <strain evidence="5">ATCC MYA-139 / BCRC 22969 / CBS 8797 / CCRC 22969 / KCTC 17520 / NBRC 10181 / NCYC 3082</strain>
    </source>
</reference>
<dbReference type="AlphaFoldDB" id="J7S691"/>
<dbReference type="PROSITE" id="PS50132">
    <property type="entry name" value="RGS"/>
    <property type="match status" value="1"/>
</dbReference>
<proteinExistence type="predicted"/>
<dbReference type="eggNOG" id="KOG3589">
    <property type="taxonomic scope" value="Eukaryota"/>
</dbReference>
<accession>J7S691</accession>
<dbReference type="InterPro" id="IPR016137">
    <property type="entry name" value="RGS"/>
</dbReference>
<evidence type="ECO:0000259" key="2">
    <source>
        <dbReference type="PROSITE" id="PS50132"/>
    </source>
</evidence>
<dbReference type="STRING" id="1071383.J7S691"/>
<dbReference type="GO" id="GO:0005886">
    <property type="term" value="C:plasma membrane"/>
    <property type="evidence" value="ECO:0007669"/>
    <property type="project" value="EnsemblFungi"/>
</dbReference>
<evidence type="ECO:0000256" key="1">
    <source>
        <dbReference type="SAM" id="MobiDB-lite"/>
    </source>
</evidence>
<dbReference type="Pfam" id="PF25889">
    <property type="entry name" value="WHD_Fungal_DR"/>
    <property type="match status" value="1"/>
</dbReference>
<dbReference type="OMA" id="DPGMRYL"/>
<dbReference type="GO" id="GO:0000747">
    <property type="term" value="P:conjugation with cellular fusion"/>
    <property type="evidence" value="ECO:0007669"/>
    <property type="project" value="EnsemblFungi"/>
</dbReference>
<evidence type="ECO:0000313" key="5">
    <source>
        <dbReference type="Proteomes" id="UP000006310"/>
    </source>
</evidence>
<dbReference type="HOGENOM" id="CLU_024143_0_0_1"/>
<dbReference type="InterPro" id="IPR058855">
    <property type="entry name" value="RGS1/SST2-like_Fungal-DR"/>
</dbReference>
<dbReference type="GO" id="GO:0071444">
    <property type="term" value="P:cellular response to pheromone"/>
    <property type="evidence" value="ECO:0007669"/>
    <property type="project" value="EnsemblFungi"/>
</dbReference>
<dbReference type="EMBL" id="HE978317">
    <property type="protein sequence ID" value="CCK70264.1"/>
    <property type="molecule type" value="Genomic_DNA"/>
</dbReference>
<dbReference type="InterPro" id="IPR036305">
    <property type="entry name" value="RGS_sf"/>
</dbReference>
<dbReference type="InterPro" id="IPR044926">
    <property type="entry name" value="RGS_subdomain_2"/>
</dbReference>
<dbReference type="SMART" id="SM00315">
    <property type="entry name" value="RGS"/>
    <property type="match status" value="1"/>
</dbReference>
<dbReference type="OrthoDB" id="196547at2759"/>
<reference evidence="5" key="2">
    <citation type="submission" date="2012-08" db="EMBL/GenBank/DDBJ databases">
        <title>Genome sequence of Kazachstania naganishii.</title>
        <authorList>
            <person name="Gordon J.L."/>
            <person name="Armisen D."/>
            <person name="Proux-Wera E."/>
            <person name="OhEigeartaigh S.S."/>
            <person name="Byrne K.P."/>
            <person name="Wolfe K.H."/>
        </authorList>
    </citation>
    <scope>NUCLEOTIDE SEQUENCE [LARGE SCALE GENOMIC DNA]</scope>
    <source>
        <strain evidence="5">ATCC MYA-139 / BCRC 22969 / CBS 8797 / CCRC 22969 / KCTC 17520 / NBRC 10181 / NCYC 3082</strain>
    </source>
</reference>
<dbReference type="PANTHER" id="PTHR10845">
    <property type="entry name" value="REGULATOR OF G PROTEIN SIGNALING"/>
    <property type="match status" value="1"/>
</dbReference>
<feature type="region of interest" description="Disordered" evidence="1">
    <location>
        <begin position="389"/>
        <end position="411"/>
    </location>
</feature>
<keyword evidence="5" id="KW-1185">Reference proteome</keyword>
<name>J7S691_HUIN7</name>
<dbReference type="Proteomes" id="UP000006310">
    <property type="component" value="Chromosome 4"/>
</dbReference>
<dbReference type="GeneID" id="34525953"/>
<gene>
    <name evidence="4" type="primary">KNAG0D05260</name>
    <name evidence="4" type="ordered locus">KNAG_0D05260</name>
</gene>
<evidence type="ECO:0000313" key="4">
    <source>
        <dbReference type="EMBL" id="CCK70264.1"/>
    </source>
</evidence>
<dbReference type="RefSeq" id="XP_022464510.1">
    <property type="nucleotide sequence ID" value="XM_022607967.1"/>
</dbReference>
<protein>
    <recommendedName>
        <fullName evidence="6">Protein SST2</fullName>
    </recommendedName>
</protein>
<dbReference type="CDD" id="cd04450">
    <property type="entry name" value="DEP_RGS7-like"/>
    <property type="match status" value="1"/>
</dbReference>
<dbReference type="KEGG" id="kng:KNAG_0D05260"/>
<dbReference type="SUPFAM" id="SSF46785">
    <property type="entry name" value="Winged helix' DNA-binding domain"/>
    <property type="match status" value="1"/>
</dbReference>
<dbReference type="GO" id="GO:0005096">
    <property type="term" value="F:GTPase activator activity"/>
    <property type="evidence" value="ECO:0007669"/>
    <property type="project" value="EnsemblFungi"/>
</dbReference>
<dbReference type="SUPFAM" id="SSF48097">
    <property type="entry name" value="Regulator of G-protein signaling, RGS"/>
    <property type="match status" value="1"/>
</dbReference>
<dbReference type="GO" id="GO:0035556">
    <property type="term" value="P:intracellular signal transduction"/>
    <property type="evidence" value="ECO:0007669"/>
    <property type="project" value="InterPro"/>
</dbReference>
<evidence type="ECO:0000259" key="3">
    <source>
        <dbReference type="PROSITE" id="PS50186"/>
    </source>
</evidence>